<dbReference type="GO" id="GO:0003677">
    <property type="term" value="F:DNA binding"/>
    <property type="evidence" value="ECO:0007669"/>
    <property type="project" value="UniProtKB-UniRule"/>
</dbReference>
<feature type="domain" description="HTH tetR-type" evidence="5">
    <location>
        <begin position="2"/>
        <end position="62"/>
    </location>
</feature>
<proteinExistence type="predicted"/>
<keyword evidence="7" id="KW-1185">Reference proteome</keyword>
<evidence type="ECO:0000313" key="6">
    <source>
        <dbReference type="EMBL" id="KGR77194.1"/>
    </source>
</evidence>
<dbReference type="InterPro" id="IPR009057">
    <property type="entry name" value="Homeodomain-like_sf"/>
</dbReference>
<comment type="caution">
    <text evidence="6">The sequence shown here is derived from an EMBL/GenBank/DDBJ whole genome shotgun (WGS) entry which is preliminary data.</text>
</comment>
<name>A0A0A3HXL7_9BACL</name>
<dbReference type="PRINTS" id="PR00455">
    <property type="entry name" value="HTHTETR"/>
</dbReference>
<dbReference type="InterPro" id="IPR050624">
    <property type="entry name" value="HTH-type_Tx_Regulator"/>
</dbReference>
<dbReference type="InterPro" id="IPR001647">
    <property type="entry name" value="HTH_TetR"/>
</dbReference>
<dbReference type="GO" id="GO:0045892">
    <property type="term" value="P:negative regulation of DNA-templated transcription"/>
    <property type="evidence" value="ECO:0007669"/>
    <property type="project" value="UniProtKB-ARBA"/>
</dbReference>
<protein>
    <recommendedName>
        <fullName evidence="5">HTH tetR-type domain-containing protein</fullName>
    </recommendedName>
</protein>
<evidence type="ECO:0000313" key="7">
    <source>
        <dbReference type="Proteomes" id="UP000030408"/>
    </source>
</evidence>
<dbReference type="SUPFAM" id="SSF46689">
    <property type="entry name" value="Homeodomain-like"/>
    <property type="match status" value="1"/>
</dbReference>
<dbReference type="InterPro" id="IPR023772">
    <property type="entry name" value="DNA-bd_HTH_TetR-type_CS"/>
</dbReference>
<dbReference type="eggNOG" id="COG1309">
    <property type="taxonomic scope" value="Bacteria"/>
</dbReference>
<evidence type="ECO:0000256" key="1">
    <source>
        <dbReference type="ARBA" id="ARBA00023015"/>
    </source>
</evidence>
<evidence type="ECO:0000256" key="2">
    <source>
        <dbReference type="ARBA" id="ARBA00023125"/>
    </source>
</evidence>
<organism evidence="6 7">
    <name type="scientific">Ureibacillus sinduriensis BLB-1 = JCM 15800</name>
    <dbReference type="NCBI Taxonomy" id="1384057"/>
    <lineage>
        <taxon>Bacteria</taxon>
        <taxon>Bacillati</taxon>
        <taxon>Bacillota</taxon>
        <taxon>Bacilli</taxon>
        <taxon>Bacillales</taxon>
        <taxon>Caryophanaceae</taxon>
        <taxon>Ureibacillus</taxon>
    </lineage>
</organism>
<dbReference type="Pfam" id="PF00440">
    <property type="entry name" value="TetR_N"/>
    <property type="match status" value="1"/>
</dbReference>
<dbReference type="EMBL" id="JPVO01000040">
    <property type="protein sequence ID" value="KGR77194.1"/>
    <property type="molecule type" value="Genomic_DNA"/>
</dbReference>
<accession>A0A0A3HXL7</accession>
<evidence type="ECO:0000259" key="5">
    <source>
        <dbReference type="PROSITE" id="PS50977"/>
    </source>
</evidence>
<dbReference type="OrthoDB" id="9812993at2"/>
<dbReference type="Gene3D" id="1.10.357.10">
    <property type="entry name" value="Tetracycline Repressor, domain 2"/>
    <property type="match status" value="1"/>
</dbReference>
<dbReference type="RefSeq" id="WP_036198247.1">
    <property type="nucleotide sequence ID" value="NZ_AVCY01000016.1"/>
</dbReference>
<keyword evidence="1" id="KW-0805">Transcription regulation</keyword>
<dbReference type="FunFam" id="1.10.10.60:FF:000141">
    <property type="entry name" value="TetR family transcriptional regulator"/>
    <property type="match status" value="1"/>
</dbReference>
<feature type="DNA-binding region" description="H-T-H motif" evidence="4">
    <location>
        <begin position="25"/>
        <end position="44"/>
    </location>
</feature>
<keyword evidence="3" id="KW-0804">Transcription</keyword>
<keyword evidence="2 4" id="KW-0238">DNA-binding</keyword>
<evidence type="ECO:0000256" key="3">
    <source>
        <dbReference type="ARBA" id="ARBA00023163"/>
    </source>
</evidence>
<dbReference type="PROSITE" id="PS01081">
    <property type="entry name" value="HTH_TETR_1"/>
    <property type="match status" value="1"/>
</dbReference>
<reference evidence="6 7" key="1">
    <citation type="submission" date="2014-02" db="EMBL/GenBank/DDBJ databases">
        <title>Draft genome sequence of Lysinibacillus sinduriensis JCM 15800.</title>
        <authorList>
            <person name="Zhang F."/>
            <person name="Wang G."/>
            <person name="Zhang L."/>
        </authorList>
    </citation>
    <scope>NUCLEOTIDE SEQUENCE [LARGE SCALE GENOMIC DNA]</scope>
    <source>
        <strain evidence="6 7">JCM 15800</strain>
    </source>
</reference>
<dbReference type="Proteomes" id="UP000030408">
    <property type="component" value="Unassembled WGS sequence"/>
</dbReference>
<dbReference type="PROSITE" id="PS50977">
    <property type="entry name" value="HTH_TETR_2"/>
    <property type="match status" value="1"/>
</dbReference>
<dbReference type="PANTHER" id="PTHR43479">
    <property type="entry name" value="ACREF/ENVCD OPERON REPRESSOR-RELATED"/>
    <property type="match status" value="1"/>
</dbReference>
<dbReference type="PANTHER" id="PTHR43479:SF22">
    <property type="entry name" value="TRANSCRIPTIONAL REGULATOR, TETR FAMILY"/>
    <property type="match status" value="1"/>
</dbReference>
<evidence type="ECO:0000256" key="4">
    <source>
        <dbReference type="PROSITE-ProRule" id="PRU00335"/>
    </source>
</evidence>
<gene>
    <name evidence="6" type="ORF">CD33_03540</name>
</gene>
<sequence>MNKRKRQIIHAARQLFLEKGFNDTSIIDIISSANVSKGTFYNHFTSKTQCLIAILDETREEIISTRLEVALNTKPDDKNVLLKQMALIAYVHRKRNIMQIFEAVSSNKDPELKQILEKHLIHEIEWLASRLVDIYGEQIRKFSYECAVQAIAMMQHSFRIIAMVTKQLATPEDVVQNALNHVEGILVHLQKTNSVLITSDIFQALHQKAEETKITRSMLLDQLYGFTDKLTPEDPESGVEYANYLQNELQSEKENTYVLEAVLPAFNNAFKDTSHEAEANEISISLWRYLQIKNEERKE</sequence>
<dbReference type="AlphaFoldDB" id="A0A0A3HXL7"/>